<accession>A0A2S3W3Z2</accession>
<proteinExistence type="predicted"/>
<dbReference type="SUPFAM" id="SSF140453">
    <property type="entry name" value="EsxAB dimer-like"/>
    <property type="match status" value="1"/>
</dbReference>
<dbReference type="Pfam" id="PF06013">
    <property type="entry name" value="WXG100"/>
    <property type="match status" value="1"/>
</dbReference>
<dbReference type="EMBL" id="POTC01000006">
    <property type="protein sequence ID" value="POF63580.1"/>
    <property type="molecule type" value="Genomic_DNA"/>
</dbReference>
<comment type="caution">
    <text evidence="1">The sequence shown here is derived from an EMBL/GenBank/DDBJ whole genome shotgun (WGS) entry which is preliminary data.</text>
</comment>
<dbReference type="AlphaFoldDB" id="A0A2S3W3Z2"/>
<dbReference type="RefSeq" id="WP_110094434.1">
    <property type="nucleotide sequence ID" value="NZ_NKUE01000013.1"/>
</dbReference>
<organism evidence="1 2">
    <name type="scientific">Novacetimonas maltaceti</name>
    <dbReference type="NCBI Taxonomy" id="1203393"/>
    <lineage>
        <taxon>Bacteria</taxon>
        <taxon>Pseudomonadati</taxon>
        <taxon>Pseudomonadota</taxon>
        <taxon>Alphaproteobacteria</taxon>
        <taxon>Acetobacterales</taxon>
        <taxon>Acetobacteraceae</taxon>
        <taxon>Novacetimonas</taxon>
    </lineage>
</organism>
<dbReference type="InterPro" id="IPR010310">
    <property type="entry name" value="T7SS_ESAT-6-like"/>
</dbReference>
<sequence>MIDTTALIGVLNDYDAALLRSREAIQAAFEQLEQSWTMFATVYSGQAAEQFADMFNASVLKMRECNEAMDAIQKALQVRIEVLTRLDTAGAGI</sequence>
<evidence type="ECO:0000313" key="2">
    <source>
        <dbReference type="Proteomes" id="UP000237344"/>
    </source>
</evidence>
<name>A0A2S3W3Z2_9PROT</name>
<evidence type="ECO:0000313" key="1">
    <source>
        <dbReference type="EMBL" id="POF63580.1"/>
    </source>
</evidence>
<gene>
    <name evidence="1" type="ORF">KMAL_07600</name>
</gene>
<dbReference type="InterPro" id="IPR036689">
    <property type="entry name" value="ESAT-6-like_sf"/>
</dbReference>
<keyword evidence="2" id="KW-1185">Reference proteome</keyword>
<protein>
    <recommendedName>
        <fullName evidence="3">ESAT-6-like protein</fullName>
    </recommendedName>
</protein>
<dbReference type="Proteomes" id="UP000237344">
    <property type="component" value="Unassembled WGS sequence"/>
</dbReference>
<evidence type="ECO:0008006" key="3">
    <source>
        <dbReference type="Google" id="ProtNLM"/>
    </source>
</evidence>
<reference evidence="1 2" key="1">
    <citation type="submission" date="2018-01" db="EMBL/GenBank/DDBJ databases">
        <title>Draft Genome Sequence of Komagataeibacter maltaceti LMG 1529, a Vinegar Producing Acetic Acid Bacterium Isolated from Malt Vinegar Brewery Acetifiers.</title>
        <authorList>
            <person name="Zhang Q."/>
            <person name="Hollensteiner J."/>
            <person name="Poehlein A."/>
            <person name="Daniel R."/>
        </authorList>
    </citation>
    <scope>NUCLEOTIDE SEQUENCE [LARGE SCALE GENOMIC DNA]</scope>
    <source>
        <strain evidence="1 2">LMG 1529</strain>
    </source>
</reference>
<dbReference type="OrthoDB" id="2971563at2"/>
<dbReference type="Gene3D" id="1.10.287.1060">
    <property type="entry name" value="ESAT-6-like"/>
    <property type="match status" value="1"/>
</dbReference>